<dbReference type="PANTHER" id="PTHR22950:SF692">
    <property type="entry name" value="TRANSMEMBRANE AMINO ACID TRANSPORTER FAMILY PROTEIN"/>
    <property type="match status" value="1"/>
</dbReference>
<evidence type="ECO:0000256" key="7">
    <source>
        <dbReference type="ARBA" id="ARBA00022989"/>
    </source>
</evidence>
<keyword evidence="6" id="KW-0029">Amino-acid transport</keyword>
<feature type="transmembrane region" description="Helical" evidence="10">
    <location>
        <begin position="320"/>
        <end position="340"/>
    </location>
</feature>
<dbReference type="RefSeq" id="XP_003676229.1">
    <property type="nucleotide sequence ID" value="XM_003676181.1"/>
</dbReference>
<feature type="transmembrane region" description="Helical" evidence="10">
    <location>
        <begin position="586"/>
        <end position="608"/>
    </location>
</feature>
<feature type="domain" description="Amino acid transporter transmembrane" evidence="11">
    <location>
        <begin position="215"/>
        <end position="607"/>
    </location>
</feature>
<evidence type="ECO:0000256" key="4">
    <source>
        <dbReference type="ARBA" id="ARBA00022554"/>
    </source>
</evidence>
<dbReference type="KEGG" id="ncs:NCAS_0D02870"/>
<evidence type="ECO:0000256" key="2">
    <source>
        <dbReference type="ARBA" id="ARBA00008066"/>
    </source>
</evidence>
<evidence type="ECO:0000256" key="8">
    <source>
        <dbReference type="ARBA" id="ARBA00023136"/>
    </source>
</evidence>
<keyword evidence="13" id="KW-1185">Reference proteome</keyword>
<keyword evidence="7 10" id="KW-1133">Transmembrane helix</keyword>
<dbReference type="GO" id="GO:0090513">
    <property type="term" value="P:L-histidine transmembrane import into vacuole"/>
    <property type="evidence" value="ECO:0007669"/>
    <property type="project" value="EnsemblFungi"/>
</dbReference>
<dbReference type="OMA" id="MKWTHIA"/>
<evidence type="ECO:0000256" key="5">
    <source>
        <dbReference type="ARBA" id="ARBA00022692"/>
    </source>
</evidence>
<keyword evidence="4" id="KW-0926">Vacuole</keyword>
<evidence type="ECO:0000256" key="9">
    <source>
        <dbReference type="SAM" id="MobiDB-lite"/>
    </source>
</evidence>
<feature type="transmembrane region" description="Helical" evidence="10">
    <location>
        <begin position="221"/>
        <end position="240"/>
    </location>
</feature>
<keyword evidence="3" id="KW-0813">Transport</keyword>
<dbReference type="AlphaFoldDB" id="G0VE77"/>
<reference evidence="12 13" key="1">
    <citation type="journal article" date="2011" name="Proc. Natl. Acad. Sci. U.S.A.">
        <title>Evolutionary erosion of yeast sex chromosomes by mating-type switching accidents.</title>
        <authorList>
            <person name="Gordon J.L."/>
            <person name="Armisen D."/>
            <person name="Proux-Wera E."/>
            <person name="Oheigeartaigh S.S."/>
            <person name="Byrne K.P."/>
            <person name="Wolfe K.H."/>
        </authorList>
    </citation>
    <scope>NUCLEOTIDE SEQUENCE [LARGE SCALE GENOMIC DNA]</scope>
    <source>
        <strain evidence="13">ATCC 76901 / BCRC 22586 / CBS 4309 / NBRC 1992 / NRRL Y-12630</strain>
    </source>
</reference>
<name>G0VE77_NAUCA</name>
<comment type="subcellular location">
    <subcellularLocation>
        <location evidence="1">Vacuole membrane</location>
        <topology evidence="1">Multi-pass membrane protein</topology>
    </subcellularLocation>
</comment>
<dbReference type="FunCoup" id="G0VE77">
    <property type="interactions" value="381"/>
</dbReference>
<dbReference type="eggNOG" id="KOG1303">
    <property type="taxonomic scope" value="Eukaryota"/>
</dbReference>
<accession>G0VE77</accession>
<dbReference type="STRING" id="1064592.G0VE77"/>
<dbReference type="GO" id="GO:0015188">
    <property type="term" value="F:L-isoleucine transmembrane transporter activity"/>
    <property type="evidence" value="ECO:0007669"/>
    <property type="project" value="EnsemblFungi"/>
</dbReference>
<dbReference type="Proteomes" id="UP000001640">
    <property type="component" value="Chromosome 4"/>
</dbReference>
<feature type="transmembrane region" description="Helical" evidence="10">
    <location>
        <begin position="551"/>
        <end position="574"/>
    </location>
</feature>
<dbReference type="GO" id="GO:0015824">
    <property type="term" value="P:proline transport"/>
    <property type="evidence" value="ECO:0007669"/>
    <property type="project" value="EnsemblFungi"/>
</dbReference>
<feature type="transmembrane region" description="Helical" evidence="10">
    <location>
        <begin position="246"/>
        <end position="267"/>
    </location>
</feature>
<gene>
    <name evidence="12" type="primary">NCAS0D02870</name>
    <name evidence="12" type="ordered locus">NCAS_0D02870</name>
</gene>
<dbReference type="HOGENOM" id="CLU_009646_8_2_1"/>
<organism evidence="12 13">
    <name type="scientific">Naumovozyma castellii</name>
    <name type="common">Yeast</name>
    <name type="synonym">Saccharomyces castellii</name>
    <dbReference type="NCBI Taxonomy" id="27288"/>
    <lineage>
        <taxon>Eukaryota</taxon>
        <taxon>Fungi</taxon>
        <taxon>Dikarya</taxon>
        <taxon>Ascomycota</taxon>
        <taxon>Saccharomycotina</taxon>
        <taxon>Saccharomycetes</taxon>
        <taxon>Saccharomycetales</taxon>
        <taxon>Saccharomycetaceae</taxon>
        <taxon>Naumovozyma</taxon>
    </lineage>
</organism>
<keyword evidence="5 10" id="KW-0812">Transmembrane</keyword>
<dbReference type="GO" id="GO:0000329">
    <property type="term" value="C:fungal-type vacuole membrane"/>
    <property type="evidence" value="ECO:0007669"/>
    <property type="project" value="EnsemblFungi"/>
</dbReference>
<reference key="2">
    <citation type="submission" date="2011-08" db="EMBL/GenBank/DDBJ databases">
        <title>Genome sequence of Naumovozyma castellii.</title>
        <authorList>
            <person name="Gordon J.L."/>
            <person name="Armisen D."/>
            <person name="Proux-Wera E."/>
            <person name="OhEigeartaigh S.S."/>
            <person name="Byrne K.P."/>
            <person name="Wolfe K.H."/>
        </authorList>
    </citation>
    <scope>NUCLEOTIDE SEQUENCE</scope>
    <source>
        <strain>Type strain:CBS 4309</strain>
    </source>
</reference>
<evidence type="ECO:0000256" key="10">
    <source>
        <dbReference type="SAM" id="Phobius"/>
    </source>
</evidence>
<evidence type="ECO:0000256" key="1">
    <source>
        <dbReference type="ARBA" id="ARBA00004128"/>
    </source>
</evidence>
<evidence type="ECO:0000259" key="11">
    <source>
        <dbReference type="Pfam" id="PF01490"/>
    </source>
</evidence>
<dbReference type="Pfam" id="PF01490">
    <property type="entry name" value="Aa_trans"/>
    <property type="match status" value="1"/>
</dbReference>
<dbReference type="GO" id="GO:0007034">
    <property type="term" value="P:vacuolar transport"/>
    <property type="evidence" value="ECO:0007669"/>
    <property type="project" value="EnsemblFungi"/>
</dbReference>
<dbReference type="OrthoDB" id="655540at2759"/>
<keyword evidence="8 10" id="KW-0472">Membrane</keyword>
<feature type="transmembrane region" description="Helical" evidence="10">
    <location>
        <begin position="525"/>
        <end position="545"/>
    </location>
</feature>
<feature type="transmembrane region" description="Helical" evidence="10">
    <location>
        <begin position="293"/>
        <end position="314"/>
    </location>
</feature>
<feature type="transmembrane region" description="Helical" evidence="10">
    <location>
        <begin position="352"/>
        <end position="374"/>
    </location>
</feature>
<comment type="similarity">
    <text evidence="2">Belongs to the amino acid/polyamine transporter 2 family.</text>
</comment>
<dbReference type="EMBL" id="HE576755">
    <property type="protein sequence ID" value="CCC69868.1"/>
    <property type="molecule type" value="Genomic_DNA"/>
</dbReference>
<dbReference type="GO" id="GO:0005290">
    <property type="term" value="F:L-histidine transmembrane transporter activity"/>
    <property type="evidence" value="ECO:0007669"/>
    <property type="project" value="EnsemblFungi"/>
</dbReference>
<proteinExistence type="inferred from homology"/>
<feature type="compositionally biased region" description="Polar residues" evidence="9">
    <location>
        <begin position="8"/>
        <end position="20"/>
    </location>
</feature>
<feature type="transmembrane region" description="Helical" evidence="10">
    <location>
        <begin position="435"/>
        <end position="453"/>
    </location>
</feature>
<dbReference type="GO" id="GO:0015186">
    <property type="term" value="F:L-glutamine transmembrane transporter activity"/>
    <property type="evidence" value="ECO:0007669"/>
    <property type="project" value="EnsemblFungi"/>
</dbReference>
<evidence type="ECO:0000313" key="13">
    <source>
        <dbReference type="Proteomes" id="UP000001640"/>
    </source>
</evidence>
<protein>
    <recommendedName>
        <fullName evidence="11">Amino acid transporter transmembrane domain-containing protein</fullName>
    </recommendedName>
</protein>
<dbReference type="GO" id="GO:0005302">
    <property type="term" value="F:L-tyrosine transmembrane transporter activity"/>
    <property type="evidence" value="ECO:0007669"/>
    <property type="project" value="EnsemblFungi"/>
</dbReference>
<feature type="transmembrane region" description="Helical" evidence="10">
    <location>
        <begin position="473"/>
        <end position="489"/>
    </location>
</feature>
<feature type="region of interest" description="Disordered" evidence="9">
    <location>
        <begin position="1"/>
        <end position="20"/>
    </location>
</feature>
<evidence type="ECO:0000256" key="6">
    <source>
        <dbReference type="ARBA" id="ARBA00022970"/>
    </source>
</evidence>
<dbReference type="GeneID" id="96903474"/>
<dbReference type="InterPro" id="IPR013057">
    <property type="entry name" value="AA_transpt_TM"/>
</dbReference>
<dbReference type="InParanoid" id="G0VE77"/>
<evidence type="ECO:0000313" key="12">
    <source>
        <dbReference type="EMBL" id="CCC69868.1"/>
    </source>
</evidence>
<sequence>MPSDSEEQPLTNHDNDNSRSQIHYISIPINNNSEFAITDSDGNSPGNPEAFTTRRQSILDQPIGSFRGVNSLSRFATSLRRANSFRNIEVNPDVERSFFKDSIDETYDPDTMAPAHEGRRLSITINNAAANLSLRPSIPNLDMQDTTIDDYGSMATGVSGIGVENQSILHPSRSLAELISNANFDISSITGVESITLKQIEGKDGNVVTLIAGQSTGPQTIFNSINVLIGIGLLALPLGLKYAGWVIGLPLLMTFAFGTFCTAELLSRCLDTDPTLMSYADLGYAAFGSKGRALISCLFTTDLLGCGVSLIILFGDSLNALFPAYSVTFFKIVAFFIVTPPVFMPLSFLSNISLLGILSTIGTVFIIFCCGLYKHDSPGSLIEPMDTHLWPSDFKSFCLSIGLLSACWGGHAVFPNLKTDMRHPTKFKECLKTTYKITSITDIGTAVIGFLMFGNLVKDEVTKNVLLLKGYPNFVYVLISALMTVIPIAKTPLNARPIISVLDVLFNVQAAESKYTGKKLSLAKLLNWFNCIFVNFLFVTIAIIFPAFDRIIAFLGAGLCFMICLILPCLFYLRICATTIKPWERIACYFTICISIVLSVLGVGAAILS</sequence>
<evidence type="ECO:0000256" key="3">
    <source>
        <dbReference type="ARBA" id="ARBA00022448"/>
    </source>
</evidence>
<dbReference type="PANTHER" id="PTHR22950">
    <property type="entry name" value="AMINO ACID TRANSPORTER"/>
    <property type="match status" value="1"/>
</dbReference>